<accession>A0A915Q1N4</accession>
<dbReference type="WBParaSite" id="sdigi.contig751.g9672.t1">
    <property type="protein sequence ID" value="sdigi.contig751.g9672.t1"/>
    <property type="gene ID" value="sdigi.contig751.g9672"/>
</dbReference>
<organism evidence="2 3">
    <name type="scientific">Setaria digitata</name>
    <dbReference type="NCBI Taxonomy" id="48799"/>
    <lineage>
        <taxon>Eukaryota</taxon>
        <taxon>Metazoa</taxon>
        <taxon>Ecdysozoa</taxon>
        <taxon>Nematoda</taxon>
        <taxon>Chromadorea</taxon>
        <taxon>Rhabditida</taxon>
        <taxon>Spirurina</taxon>
        <taxon>Spiruromorpha</taxon>
        <taxon>Filarioidea</taxon>
        <taxon>Setariidae</taxon>
        <taxon>Setaria</taxon>
    </lineage>
</organism>
<feature type="compositionally biased region" description="Basic residues" evidence="1">
    <location>
        <begin position="1"/>
        <end position="15"/>
    </location>
</feature>
<feature type="compositionally biased region" description="Gly residues" evidence="1">
    <location>
        <begin position="43"/>
        <end position="63"/>
    </location>
</feature>
<sequence>MDYHHNSYRQHRSRVQPRMQQQLSPLHRSTELNHSTSAIEPGNGTGSGSYFGTSGIGNYGGGGGDRRPRRSRSLDNRKEWFFSSDDYGFPATGTEERGTSGAVRYHSRQQQRNYDYQPYLSVSTGYGTGYRGTYDGRHGTEQYFDNLVTLQSNPTESDWDALDRSIRNYRDDPGTEQIGVTVRRTKAQSLSPVRVGGGNYGSSSKSKRYNFPTYFQRHSSTTAGATGVPQSSIPIHRSESVRRNPNDFPGSSTLQDEMEFATERGMMNYYRGGNTNQQPSEYYGAGTGPITVPNTMRGRTVIPRGTMTGTGNYGFGARKYYKFHCCCLSFRWPPWAFEEVEPPQPIYRRT</sequence>
<name>A0A915Q1N4_9BILA</name>
<evidence type="ECO:0000256" key="1">
    <source>
        <dbReference type="SAM" id="MobiDB-lite"/>
    </source>
</evidence>
<keyword evidence="2" id="KW-1185">Reference proteome</keyword>
<evidence type="ECO:0000313" key="2">
    <source>
        <dbReference type="Proteomes" id="UP000887581"/>
    </source>
</evidence>
<evidence type="ECO:0000313" key="3">
    <source>
        <dbReference type="WBParaSite" id="sdigi.contig751.g9672.t1"/>
    </source>
</evidence>
<feature type="region of interest" description="Disordered" evidence="1">
    <location>
        <begin position="1"/>
        <end position="71"/>
    </location>
</feature>
<dbReference type="Proteomes" id="UP000887581">
    <property type="component" value="Unplaced"/>
</dbReference>
<protein>
    <submittedName>
        <fullName evidence="3">Uncharacterized protein</fullName>
    </submittedName>
</protein>
<reference evidence="3" key="1">
    <citation type="submission" date="2022-11" db="UniProtKB">
        <authorList>
            <consortium name="WormBaseParasite"/>
        </authorList>
    </citation>
    <scope>IDENTIFICATION</scope>
</reference>
<dbReference type="AlphaFoldDB" id="A0A915Q1N4"/>
<proteinExistence type="predicted"/>